<protein>
    <submittedName>
        <fullName evidence="1">Uncharacterized protein</fullName>
    </submittedName>
</protein>
<keyword evidence="2" id="KW-1185">Reference proteome</keyword>
<organism evidence="1 2">
    <name type="scientific">Paxillus rubicundulus Ve08.2h10</name>
    <dbReference type="NCBI Taxonomy" id="930991"/>
    <lineage>
        <taxon>Eukaryota</taxon>
        <taxon>Fungi</taxon>
        <taxon>Dikarya</taxon>
        <taxon>Basidiomycota</taxon>
        <taxon>Agaricomycotina</taxon>
        <taxon>Agaricomycetes</taxon>
        <taxon>Agaricomycetidae</taxon>
        <taxon>Boletales</taxon>
        <taxon>Paxilineae</taxon>
        <taxon>Paxillaceae</taxon>
        <taxon>Paxillus</taxon>
    </lineage>
</organism>
<proteinExistence type="predicted"/>
<accession>A0A0D0CP49</accession>
<dbReference type="HOGENOM" id="CLU_2405402_0_0_1"/>
<feature type="non-terminal residue" evidence="1">
    <location>
        <position position="1"/>
    </location>
</feature>
<reference evidence="1 2" key="1">
    <citation type="submission" date="2014-04" db="EMBL/GenBank/DDBJ databases">
        <authorList>
            <consortium name="DOE Joint Genome Institute"/>
            <person name="Kuo A."/>
            <person name="Kohler A."/>
            <person name="Jargeat P."/>
            <person name="Nagy L.G."/>
            <person name="Floudas D."/>
            <person name="Copeland A."/>
            <person name="Barry K.W."/>
            <person name="Cichocki N."/>
            <person name="Veneault-Fourrey C."/>
            <person name="LaButti K."/>
            <person name="Lindquist E.A."/>
            <person name="Lipzen A."/>
            <person name="Lundell T."/>
            <person name="Morin E."/>
            <person name="Murat C."/>
            <person name="Sun H."/>
            <person name="Tunlid A."/>
            <person name="Henrissat B."/>
            <person name="Grigoriev I.V."/>
            <person name="Hibbett D.S."/>
            <person name="Martin F."/>
            <person name="Nordberg H.P."/>
            <person name="Cantor M.N."/>
            <person name="Hua S.X."/>
        </authorList>
    </citation>
    <scope>NUCLEOTIDE SEQUENCE [LARGE SCALE GENOMIC DNA]</scope>
    <source>
        <strain evidence="1 2">Ve08.2h10</strain>
    </source>
</reference>
<dbReference type="Proteomes" id="UP000054538">
    <property type="component" value="Unassembled WGS sequence"/>
</dbReference>
<evidence type="ECO:0000313" key="2">
    <source>
        <dbReference type="Proteomes" id="UP000054538"/>
    </source>
</evidence>
<reference evidence="2" key="2">
    <citation type="submission" date="2015-01" db="EMBL/GenBank/DDBJ databases">
        <title>Evolutionary Origins and Diversification of the Mycorrhizal Mutualists.</title>
        <authorList>
            <consortium name="DOE Joint Genome Institute"/>
            <consortium name="Mycorrhizal Genomics Consortium"/>
            <person name="Kohler A."/>
            <person name="Kuo A."/>
            <person name="Nagy L.G."/>
            <person name="Floudas D."/>
            <person name="Copeland A."/>
            <person name="Barry K.W."/>
            <person name="Cichocki N."/>
            <person name="Veneault-Fourrey C."/>
            <person name="LaButti K."/>
            <person name="Lindquist E.A."/>
            <person name="Lipzen A."/>
            <person name="Lundell T."/>
            <person name="Morin E."/>
            <person name="Murat C."/>
            <person name="Riley R."/>
            <person name="Ohm R."/>
            <person name="Sun H."/>
            <person name="Tunlid A."/>
            <person name="Henrissat B."/>
            <person name="Grigoriev I.V."/>
            <person name="Hibbett D.S."/>
            <person name="Martin F."/>
        </authorList>
    </citation>
    <scope>NUCLEOTIDE SEQUENCE [LARGE SCALE GENOMIC DNA]</scope>
    <source>
        <strain evidence="2">Ve08.2h10</strain>
    </source>
</reference>
<dbReference type="OrthoDB" id="2423954at2759"/>
<gene>
    <name evidence="1" type="ORF">PAXRUDRAFT_779199</name>
</gene>
<sequence length="93" mass="10817">PLHKITHCLLSICPNSASYRWVCDLGQLILTKWHNWLSMENLTCLAELKLYVHEEHICDDAVKKRLKHKHADIIEEKLVGGMHHLVVVKSQQQ</sequence>
<evidence type="ECO:0000313" key="1">
    <source>
        <dbReference type="EMBL" id="KIK77053.1"/>
    </source>
</evidence>
<name>A0A0D0CP49_9AGAM</name>
<dbReference type="AlphaFoldDB" id="A0A0D0CP49"/>
<dbReference type="InParanoid" id="A0A0D0CP49"/>
<dbReference type="EMBL" id="KN827167">
    <property type="protein sequence ID" value="KIK77053.1"/>
    <property type="molecule type" value="Genomic_DNA"/>
</dbReference>